<dbReference type="Proteomes" id="UP000735302">
    <property type="component" value="Unassembled WGS sequence"/>
</dbReference>
<dbReference type="EMBL" id="BLXT01004508">
    <property type="protein sequence ID" value="GFO13813.1"/>
    <property type="molecule type" value="Genomic_DNA"/>
</dbReference>
<protein>
    <submittedName>
        <fullName evidence="2">Uncharacterized protein</fullName>
    </submittedName>
</protein>
<feature type="region of interest" description="Disordered" evidence="1">
    <location>
        <begin position="1"/>
        <end position="22"/>
    </location>
</feature>
<sequence>MSIEENIGAHAHGKSANPERTGAYIRLQPQVMDKLKEDVRTQKPDKLYREADVLYGQKKIWVIYDAKHREKGNGTNMQTVRSGTFADQDESIAHTGKYMDLFKSSHVHRERSRQPLFIPKNRWLA</sequence>
<organism evidence="2 3">
    <name type="scientific">Plakobranchus ocellatus</name>
    <dbReference type="NCBI Taxonomy" id="259542"/>
    <lineage>
        <taxon>Eukaryota</taxon>
        <taxon>Metazoa</taxon>
        <taxon>Spiralia</taxon>
        <taxon>Lophotrochozoa</taxon>
        <taxon>Mollusca</taxon>
        <taxon>Gastropoda</taxon>
        <taxon>Heterobranchia</taxon>
        <taxon>Euthyneura</taxon>
        <taxon>Panpulmonata</taxon>
        <taxon>Sacoglossa</taxon>
        <taxon>Placobranchoidea</taxon>
        <taxon>Plakobranchidae</taxon>
        <taxon>Plakobranchus</taxon>
    </lineage>
</organism>
<reference evidence="2 3" key="1">
    <citation type="journal article" date="2021" name="Elife">
        <title>Chloroplast acquisition without the gene transfer in kleptoplastic sea slugs, Plakobranchus ocellatus.</title>
        <authorList>
            <person name="Maeda T."/>
            <person name="Takahashi S."/>
            <person name="Yoshida T."/>
            <person name="Shimamura S."/>
            <person name="Takaki Y."/>
            <person name="Nagai Y."/>
            <person name="Toyoda A."/>
            <person name="Suzuki Y."/>
            <person name="Arimoto A."/>
            <person name="Ishii H."/>
            <person name="Satoh N."/>
            <person name="Nishiyama T."/>
            <person name="Hasebe M."/>
            <person name="Maruyama T."/>
            <person name="Minagawa J."/>
            <person name="Obokata J."/>
            <person name="Shigenobu S."/>
        </authorList>
    </citation>
    <scope>NUCLEOTIDE SEQUENCE [LARGE SCALE GENOMIC DNA]</scope>
</reference>
<proteinExistence type="predicted"/>
<keyword evidence="3" id="KW-1185">Reference proteome</keyword>
<evidence type="ECO:0000313" key="3">
    <source>
        <dbReference type="Proteomes" id="UP000735302"/>
    </source>
</evidence>
<name>A0AAV4B4W7_9GAST</name>
<evidence type="ECO:0000313" key="2">
    <source>
        <dbReference type="EMBL" id="GFO13813.1"/>
    </source>
</evidence>
<accession>A0AAV4B4W7</accession>
<evidence type="ECO:0000256" key="1">
    <source>
        <dbReference type="SAM" id="MobiDB-lite"/>
    </source>
</evidence>
<dbReference type="AlphaFoldDB" id="A0AAV4B4W7"/>
<gene>
    <name evidence="2" type="ORF">PoB_004031800</name>
</gene>
<comment type="caution">
    <text evidence="2">The sequence shown here is derived from an EMBL/GenBank/DDBJ whole genome shotgun (WGS) entry which is preliminary data.</text>
</comment>